<dbReference type="Proteomes" id="UP001431217">
    <property type="component" value="Unassembled WGS sequence"/>
</dbReference>
<protein>
    <submittedName>
        <fullName evidence="1">Uncharacterized protein</fullName>
    </submittedName>
</protein>
<keyword evidence="2" id="KW-1185">Reference proteome</keyword>
<dbReference type="EMBL" id="JAMBEP010000005">
    <property type="protein sequence ID" value="MCL1636052.1"/>
    <property type="molecule type" value="Genomic_DNA"/>
</dbReference>
<sequence length="72" mass="8548">MAHTVTFNLPRRTLGREDVEFVVEKDGVRFGTLLVSKGAVEWRPTNKVYRRRLRWDRFDQLMRESGRKVRAG</sequence>
<gene>
    <name evidence="1" type="ORF">M2650_15615</name>
</gene>
<evidence type="ECO:0000313" key="2">
    <source>
        <dbReference type="Proteomes" id="UP001431217"/>
    </source>
</evidence>
<dbReference type="RefSeq" id="WP_249476082.1">
    <property type="nucleotide sequence ID" value="NZ_JAMBEP010000005.1"/>
</dbReference>
<comment type="caution">
    <text evidence="1">The sequence shown here is derived from an EMBL/GenBank/DDBJ whole genome shotgun (WGS) entry which is preliminary data.</text>
</comment>
<evidence type="ECO:0000313" key="1">
    <source>
        <dbReference type="EMBL" id="MCL1636052.1"/>
    </source>
</evidence>
<proteinExistence type="predicted"/>
<accession>A0ABT0MMG3</accession>
<name>A0ABT0MMG3_9GAMM</name>
<reference evidence="1 2" key="1">
    <citation type="submission" date="2022-05" db="EMBL/GenBank/DDBJ databases">
        <title>Luteimonas sp. SX5, whole genome shotgun sequencing project.</title>
        <authorList>
            <person name="Zhao G."/>
            <person name="Shen L."/>
        </authorList>
    </citation>
    <scope>NUCLEOTIDE SEQUENCE [LARGE SCALE GENOMIC DNA]</scope>
    <source>
        <strain evidence="1 2">SX5</strain>
    </source>
</reference>
<organism evidence="1 2">
    <name type="scientific">Luteimonas galliterrae</name>
    <dbReference type="NCBI Taxonomy" id="2940486"/>
    <lineage>
        <taxon>Bacteria</taxon>
        <taxon>Pseudomonadati</taxon>
        <taxon>Pseudomonadota</taxon>
        <taxon>Gammaproteobacteria</taxon>
        <taxon>Lysobacterales</taxon>
        <taxon>Lysobacteraceae</taxon>
        <taxon>Luteimonas</taxon>
    </lineage>
</organism>